<evidence type="ECO:0000256" key="2">
    <source>
        <dbReference type="ARBA" id="ARBA00022448"/>
    </source>
</evidence>
<reference evidence="7" key="2">
    <citation type="submission" date="2020-02" db="EMBL/GenBank/DDBJ databases">
        <authorList>
            <person name="Matsumoto Y."/>
            <person name="Motooka D."/>
            <person name="Nakamura S."/>
        </authorList>
    </citation>
    <scope>NUCLEOTIDE SEQUENCE</scope>
    <source>
        <strain evidence="7">JCM 13671</strain>
    </source>
</reference>
<dbReference type="PANTHER" id="PTHR42718">
    <property type="entry name" value="MAJOR FACILITATOR SUPERFAMILY MULTIDRUG TRANSPORTER MFSC"/>
    <property type="match status" value="1"/>
</dbReference>
<evidence type="ECO:0000313" key="8">
    <source>
        <dbReference type="Proteomes" id="UP000466931"/>
    </source>
</evidence>
<evidence type="ECO:0000256" key="3">
    <source>
        <dbReference type="ARBA" id="ARBA00022475"/>
    </source>
</evidence>
<dbReference type="InterPro" id="IPR011701">
    <property type="entry name" value="MFS"/>
</dbReference>
<reference evidence="7" key="1">
    <citation type="journal article" date="2019" name="Emerg. Microbes Infect.">
        <title>Comprehensive subspecies identification of 175 nontuberculous mycobacteria species based on 7547 genomic profiles.</title>
        <authorList>
            <person name="Matsumoto Y."/>
            <person name="Kinjo T."/>
            <person name="Motooka D."/>
            <person name="Nabeya D."/>
            <person name="Jung N."/>
            <person name="Uechi K."/>
            <person name="Horii T."/>
            <person name="Iida T."/>
            <person name="Fujita J."/>
            <person name="Nakamura S."/>
        </authorList>
    </citation>
    <scope>NUCLEOTIDE SEQUENCE [LARGE SCALE GENOMIC DNA]</scope>
    <source>
        <strain evidence="7">JCM 13671</strain>
    </source>
</reference>
<protein>
    <submittedName>
        <fullName evidence="7">Putative MFS-type transporter EfpA</fullName>
    </submittedName>
</protein>
<dbReference type="EMBL" id="AP022612">
    <property type="protein sequence ID" value="BBZ34267.1"/>
    <property type="molecule type" value="Genomic_DNA"/>
</dbReference>
<keyword evidence="3" id="KW-1003">Cell membrane</keyword>
<keyword evidence="4" id="KW-0812">Transmembrane</keyword>
<dbReference type="SUPFAM" id="SSF103473">
    <property type="entry name" value="MFS general substrate transporter"/>
    <property type="match status" value="1"/>
</dbReference>
<dbReference type="InterPro" id="IPR020846">
    <property type="entry name" value="MFS_dom"/>
</dbReference>
<dbReference type="GO" id="GO:0005886">
    <property type="term" value="C:plasma membrane"/>
    <property type="evidence" value="ECO:0007669"/>
    <property type="project" value="UniProtKB-SubCell"/>
</dbReference>
<evidence type="ECO:0000313" key="7">
    <source>
        <dbReference type="EMBL" id="BBZ34267.1"/>
    </source>
</evidence>
<evidence type="ECO:0000256" key="6">
    <source>
        <dbReference type="ARBA" id="ARBA00023136"/>
    </source>
</evidence>
<dbReference type="CDD" id="cd17321">
    <property type="entry name" value="MFS_MMR_MDR_like"/>
    <property type="match status" value="1"/>
</dbReference>
<dbReference type="PANTHER" id="PTHR42718:SF46">
    <property type="entry name" value="BLR6921 PROTEIN"/>
    <property type="match status" value="1"/>
</dbReference>
<organism evidence="7 8">
    <name type="scientific">Mycolicibacterium confluentis</name>
    <dbReference type="NCBI Taxonomy" id="28047"/>
    <lineage>
        <taxon>Bacteria</taxon>
        <taxon>Bacillati</taxon>
        <taxon>Actinomycetota</taxon>
        <taxon>Actinomycetes</taxon>
        <taxon>Mycobacteriales</taxon>
        <taxon>Mycobacteriaceae</taxon>
        <taxon>Mycolicibacterium</taxon>
    </lineage>
</organism>
<keyword evidence="2" id="KW-0813">Transport</keyword>
<dbReference type="Gene3D" id="1.20.1720.10">
    <property type="entry name" value="Multidrug resistance protein D"/>
    <property type="match status" value="1"/>
</dbReference>
<evidence type="ECO:0000256" key="1">
    <source>
        <dbReference type="ARBA" id="ARBA00004651"/>
    </source>
</evidence>
<dbReference type="AlphaFoldDB" id="A0A7I7XYA4"/>
<dbReference type="GO" id="GO:0022857">
    <property type="term" value="F:transmembrane transporter activity"/>
    <property type="evidence" value="ECO:0007669"/>
    <property type="project" value="InterPro"/>
</dbReference>
<dbReference type="Gene3D" id="1.20.1250.20">
    <property type="entry name" value="MFS general substrate transporter like domains"/>
    <property type="match status" value="1"/>
</dbReference>
<keyword evidence="5" id="KW-1133">Transmembrane helix</keyword>
<keyword evidence="6" id="KW-0472">Membrane</keyword>
<dbReference type="PROSITE" id="PS50850">
    <property type="entry name" value="MFS"/>
    <property type="match status" value="1"/>
</dbReference>
<gene>
    <name evidence="7" type="primary">efpA</name>
    <name evidence="7" type="ORF">MCNF_28720</name>
</gene>
<dbReference type="Proteomes" id="UP000466931">
    <property type="component" value="Chromosome"/>
</dbReference>
<accession>A0A7I7XYA4</accession>
<dbReference type="RefSeq" id="WP_085152646.1">
    <property type="nucleotide sequence ID" value="NZ_AP022612.1"/>
</dbReference>
<evidence type="ECO:0000256" key="4">
    <source>
        <dbReference type="ARBA" id="ARBA00022692"/>
    </source>
</evidence>
<dbReference type="OrthoDB" id="4080117at2"/>
<sequence>MTALNDAERAESGAAPTDDRALPVRVEPSEIERSGRSLPPWLPSRRFIYAVVAIGGMQLLATMDSTIAIVALPQIQDELGLSDAGRSWVITAYVLTFGGLMLLGGRLGDTIGRKRTFIVGVALFTIASILCGVAWDEATLVIARLLQGVGAAIASPTGLALVATTFPKGPARNAATAVFAAMTGVGSVMGLVVGGALTEVSWRLAFLVNVPIGLLVIYLAYNTLRETHRERMKLDAAGALLATLGCTAAVLGFSSGPEHGWLTPITLGSGLAALVCFAAFVFVERRAVNPVVPFALFRDRNRVATFAAIFLAGGVMFTLTVLIGLYVQDIMGYSALRAGVGFIPFVIALGVGLGLSSHLVSLFPPRLLVIGGGILVLGAMIYGSTLNAGIPYFPNLVIPIVVGGLGIGMIVVPLTVSAIAGVGFDEIGPVTAIALMLQNLGGPVVLAIIQAVITSRTLYLGGTTGPVKNMNDAQLAALDAGYTHGLLWVAAVAVLVGAAALFIGYTAKQVAHAQEVKDALDAGEL</sequence>
<evidence type="ECO:0000256" key="5">
    <source>
        <dbReference type="ARBA" id="ARBA00022989"/>
    </source>
</evidence>
<name>A0A7I7XYA4_9MYCO</name>
<comment type="subcellular location">
    <subcellularLocation>
        <location evidence="1">Cell membrane</location>
        <topology evidence="1">Multi-pass membrane protein</topology>
    </subcellularLocation>
</comment>
<dbReference type="Pfam" id="PF07690">
    <property type="entry name" value="MFS_1"/>
    <property type="match status" value="1"/>
</dbReference>
<proteinExistence type="predicted"/>
<keyword evidence="8" id="KW-1185">Reference proteome</keyword>
<dbReference type="InterPro" id="IPR036259">
    <property type="entry name" value="MFS_trans_sf"/>
</dbReference>